<name>A0ABV8SN89_9GAMM</name>
<dbReference type="Proteomes" id="UP001595904">
    <property type="component" value="Unassembled WGS sequence"/>
</dbReference>
<evidence type="ECO:0000313" key="1">
    <source>
        <dbReference type="EMBL" id="MFC4308861.1"/>
    </source>
</evidence>
<accession>A0ABV8SN89</accession>
<dbReference type="RefSeq" id="WP_380595937.1">
    <property type="nucleotide sequence ID" value="NZ_JBHSDU010000003.1"/>
</dbReference>
<dbReference type="EMBL" id="JBHSDU010000003">
    <property type="protein sequence ID" value="MFC4308861.1"/>
    <property type="molecule type" value="Genomic_DNA"/>
</dbReference>
<dbReference type="InterPro" id="IPR021327">
    <property type="entry name" value="DUF2934"/>
</dbReference>
<protein>
    <submittedName>
        <fullName evidence="1">DUF2934 domain-containing protein</fullName>
    </submittedName>
</protein>
<sequence>MRAVRKSISERIVKVDPALNRPANADESVPEALVPDVIRADVQRSAPDTPQTRWQRIAQRAYELAQQRGFAPGADLSDWLRAEQEIDAADQQIQAAPENQITG</sequence>
<dbReference type="Pfam" id="PF11154">
    <property type="entry name" value="DUF2934"/>
    <property type="match status" value="1"/>
</dbReference>
<organism evidence="1 2">
    <name type="scientific">Steroidobacter flavus</name>
    <dbReference type="NCBI Taxonomy" id="1842136"/>
    <lineage>
        <taxon>Bacteria</taxon>
        <taxon>Pseudomonadati</taxon>
        <taxon>Pseudomonadota</taxon>
        <taxon>Gammaproteobacteria</taxon>
        <taxon>Steroidobacterales</taxon>
        <taxon>Steroidobacteraceae</taxon>
        <taxon>Steroidobacter</taxon>
    </lineage>
</organism>
<evidence type="ECO:0000313" key="2">
    <source>
        <dbReference type="Proteomes" id="UP001595904"/>
    </source>
</evidence>
<gene>
    <name evidence="1" type="ORF">ACFPN2_07190</name>
</gene>
<proteinExistence type="predicted"/>
<keyword evidence="2" id="KW-1185">Reference proteome</keyword>
<comment type="caution">
    <text evidence="1">The sequence shown here is derived from an EMBL/GenBank/DDBJ whole genome shotgun (WGS) entry which is preliminary data.</text>
</comment>
<reference evidence="2" key="1">
    <citation type="journal article" date="2019" name="Int. J. Syst. Evol. Microbiol.">
        <title>The Global Catalogue of Microorganisms (GCM) 10K type strain sequencing project: providing services to taxonomists for standard genome sequencing and annotation.</title>
        <authorList>
            <consortium name="The Broad Institute Genomics Platform"/>
            <consortium name="The Broad Institute Genome Sequencing Center for Infectious Disease"/>
            <person name="Wu L."/>
            <person name="Ma J."/>
        </authorList>
    </citation>
    <scope>NUCLEOTIDE SEQUENCE [LARGE SCALE GENOMIC DNA]</scope>
    <source>
        <strain evidence="2">CGMCC 1.10759</strain>
    </source>
</reference>